<sequence>MTRAKIFICLDCGTAYCKAAFRVFLYIDGQQPMMCRDHLIASLQPVVWPNSQCHVLTQIAYARSPNSARQQYEQLWGPQVSEALKRQEIRREDVFKDLKPVLFGQGEREMIHVRHKITGMRLAGKIPSRGTKFDKLANHVYIDSLELYSDFMGHAYRYILHRISEDCRQLGWPDYHASNQYRDFTPPQDIEVALPLPVNCTPEQVQLVLMAARWAGIPNAYPVAEPAAALAHHLQTAFETAGYVSTSTRTLILDIGAGSADLQGWSVLSTKPLIVRELIPGLTFWCGGNQVNRQCGILISNSIRPWDQVLHTLACKERRMSKEDVIRALEDKFEMAKSSFSGSEQCNLKLRGLPNLPAFKLKGGDRVVLEPEDVREIFRPTLGTILNNIKDAIKVAQENGNDRVDEILMVGGGSSSRYLRDQISSACEKDAQPLAGYPIPVRSPSDATAPFSTTVAFGSLLLLTDKTFIKERVVSRGYCVAWDKEVRDLDRGLYPEEPVVRDPHDGVQRVLKVSKFFIRPQEVVPQNYSVSHRGWRAFLEEDCEDGGWILDEDLYFSETVATDDEPVENPLVDIHPMPSPLKFFIPVAGCQQFETHLSPEGKRYLYAEYEVGLVLRGIIMTFELVIPRTGKFSRQGNGYGENPLRWEGPYLGFPLVHYSK</sequence>
<protein>
    <recommendedName>
        <fullName evidence="3">Actin-like ATPase domain-containing protein</fullName>
    </recommendedName>
</protein>
<dbReference type="SUPFAM" id="SSF53067">
    <property type="entry name" value="Actin-like ATPase domain"/>
    <property type="match status" value="1"/>
</dbReference>
<accession>A0A0D2JEZ6</accession>
<reference evidence="1 2" key="1">
    <citation type="submission" date="2015-01" db="EMBL/GenBank/DDBJ databases">
        <title>The Genome Sequence of Rhinocladiella mackenzie CBS 650.93.</title>
        <authorList>
            <consortium name="The Broad Institute Genomics Platform"/>
            <person name="Cuomo C."/>
            <person name="de Hoog S."/>
            <person name="Gorbushina A."/>
            <person name="Stielow B."/>
            <person name="Teixiera M."/>
            <person name="Abouelleil A."/>
            <person name="Chapman S.B."/>
            <person name="Priest M."/>
            <person name="Young S.K."/>
            <person name="Wortman J."/>
            <person name="Nusbaum C."/>
            <person name="Birren B."/>
        </authorList>
    </citation>
    <scope>NUCLEOTIDE SEQUENCE [LARGE SCALE GENOMIC DNA]</scope>
    <source>
        <strain evidence="1 2">CBS 650.93</strain>
    </source>
</reference>
<evidence type="ECO:0000313" key="1">
    <source>
        <dbReference type="EMBL" id="KIX07770.1"/>
    </source>
</evidence>
<dbReference type="CDD" id="cd10170">
    <property type="entry name" value="ASKHA_NBD_HSP70"/>
    <property type="match status" value="1"/>
</dbReference>
<dbReference type="PANTHER" id="PTHR42749:SF1">
    <property type="entry name" value="CELL SHAPE-DETERMINING PROTEIN MREB"/>
    <property type="match status" value="1"/>
</dbReference>
<gene>
    <name evidence="1" type="ORF">Z518_02424</name>
</gene>
<dbReference type="GeneID" id="25290495"/>
<dbReference type="STRING" id="1442369.A0A0D2JEZ6"/>
<dbReference type="Gene3D" id="3.30.420.40">
    <property type="match status" value="2"/>
</dbReference>
<dbReference type="VEuPathDB" id="FungiDB:Z518_02424"/>
<dbReference type="PANTHER" id="PTHR42749">
    <property type="entry name" value="CELL SHAPE-DETERMINING PROTEIN MREB"/>
    <property type="match status" value="1"/>
</dbReference>
<name>A0A0D2JEZ6_9EURO</name>
<dbReference type="RefSeq" id="XP_013274906.1">
    <property type="nucleotide sequence ID" value="XM_013419452.1"/>
</dbReference>
<dbReference type="OrthoDB" id="4150103at2759"/>
<evidence type="ECO:0000313" key="2">
    <source>
        <dbReference type="Proteomes" id="UP000053617"/>
    </source>
</evidence>
<organism evidence="1 2">
    <name type="scientific">Rhinocladiella mackenziei CBS 650.93</name>
    <dbReference type="NCBI Taxonomy" id="1442369"/>
    <lineage>
        <taxon>Eukaryota</taxon>
        <taxon>Fungi</taxon>
        <taxon>Dikarya</taxon>
        <taxon>Ascomycota</taxon>
        <taxon>Pezizomycotina</taxon>
        <taxon>Eurotiomycetes</taxon>
        <taxon>Chaetothyriomycetidae</taxon>
        <taxon>Chaetothyriales</taxon>
        <taxon>Herpotrichiellaceae</taxon>
        <taxon>Rhinocladiella</taxon>
    </lineage>
</organism>
<dbReference type="HOGENOM" id="CLU_025337_0_0_1"/>
<dbReference type="EMBL" id="KN847476">
    <property type="protein sequence ID" value="KIX07770.1"/>
    <property type="molecule type" value="Genomic_DNA"/>
</dbReference>
<dbReference type="AlphaFoldDB" id="A0A0D2JEZ6"/>
<proteinExistence type="predicted"/>
<dbReference type="Proteomes" id="UP000053617">
    <property type="component" value="Unassembled WGS sequence"/>
</dbReference>
<evidence type="ECO:0008006" key="3">
    <source>
        <dbReference type="Google" id="ProtNLM"/>
    </source>
</evidence>
<keyword evidence="2" id="KW-1185">Reference proteome</keyword>
<dbReference type="InterPro" id="IPR043129">
    <property type="entry name" value="ATPase_NBD"/>
</dbReference>
<dbReference type="Gene3D" id="3.90.640.10">
    <property type="entry name" value="Actin, Chain A, domain 4"/>
    <property type="match status" value="1"/>
</dbReference>